<dbReference type="PATRIC" id="fig|476272.21.peg.735"/>
<reference evidence="1 2" key="2">
    <citation type="submission" date="2009-02" db="EMBL/GenBank/DDBJ databases">
        <title>Draft genome sequence of Blautia hydrogenotrophica DSM 10507 (Ruminococcus hydrogenotrophicus DSM 10507).</title>
        <authorList>
            <person name="Sudarsanam P."/>
            <person name="Ley R."/>
            <person name="Guruge J."/>
            <person name="Turnbaugh P.J."/>
            <person name="Mahowald M."/>
            <person name="Liep D."/>
            <person name="Gordon J."/>
        </authorList>
    </citation>
    <scope>NUCLEOTIDE SEQUENCE [LARGE SCALE GENOMIC DNA]</scope>
    <source>
        <strain evidence="2">DSM 10507 / JCM 14656 / S5a33</strain>
    </source>
</reference>
<dbReference type="HOGENOM" id="CLU_103675_1_0_9"/>
<proteinExistence type="predicted"/>
<accession>C0CP06</accession>
<gene>
    <name evidence="1" type="ORF">RUMHYD_02607</name>
</gene>
<protein>
    <recommendedName>
        <fullName evidence="3">DUF4364 domain-containing protein</fullName>
    </recommendedName>
</protein>
<dbReference type="Pfam" id="PF14277">
    <property type="entry name" value="DUF4364"/>
    <property type="match status" value="1"/>
</dbReference>
<organism evidence="1 2">
    <name type="scientific">Blautia hydrogenotrophica (strain DSM 10507 / JCM 14656 / S5a33)</name>
    <name type="common">Ruminococcus hydrogenotrophicus</name>
    <dbReference type="NCBI Taxonomy" id="476272"/>
    <lineage>
        <taxon>Bacteria</taxon>
        <taxon>Bacillati</taxon>
        <taxon>Bacillota</taxon>
        <taxon>Clostridia</taxon>
        <taxon>Lachnospirales</taxon>
        <taxon>Lachnospiraceae</taxon>
        <taxon>Blautia</taxon>
    </lineage>
</organism>
<evidence type="ECO:0000313" key="1">
    <source>
        <dbReference type="EMBL" id="EEG48507.1"/>
    </source>
</evidence>
<reference evidence="1 2" key="1">
    <citation type="submission" date="2009-01" db="EMBL/GenBank/DDBJ databases">
        <authorList>
            <person name="Fulton L."/>
            <person name="Clifton S."/>
            <person name="Fulton B."/>
            <person name="Xu J."/>
            <person name="Minx P."/>
            <person name="Pepin K.H."/>
            <person name="Johnson M."/>
            <person name="Bhonagiri V."/>
            <person name="Nash W.E."/>
            <person name="Mardis E.R."/>
            <person name="Wilson R.K."/>
        </authorList>
    </citation>
    <scope>NUCLEOTIDE SEQUENCE [LARGE SCALE GENOMIC DNA]</scope>
    <source>
        <strain evidence="2">DSM 10507 / JCM 14656 / S5a33</strain>
    </source>
</reference>
<dbReference type="EMBL" id="ACBZ01000141">
    <property type="protein sequence ID" value="EEG48507.1"/>
    <property type="molecule type" value="Genomic_DNA"/>
</dbReference>
<dbReference type="SUPFAM" id="SSF46785">
    <property type="entry name" value="Winged helix' DNA-binding domain"/>
    <property type="match status" value="1"/>
</dbReference>
<evidence type="ECO:0000313" key="2">
    <source>
        <dbReference type="Proteomes" id="UP000003100"/>
    </source>
</evidence>
<dbReference type="AlphaFoldDB" id="C0CP06"/>
<dbReference type="eggNOG" id="COG3432">
    <property type="taxonomic scope" value="Bacteria"/>
</dbReference>
<dbReference type="Proteomes" id="UP000003100">
    <property type="component" value="Unassembled WGS sequence"/>
</dbReference>
<dbReference type="InterPro" id="IPR036390">
    <property type="entry name" value="WH_DNA-bd_sf"/>
</dbReference>
<evidence type="ECO:0008006" key="3">
    <source>
        <dbReference type="Google" id="ProtNLM"/>
    </source>
</evidence>
<sequence length="198" mass="23040">MPVLLNADTFSAFSAVQAFIVRRKVIQMAKPFTLYKLIILYMLNEVDYPLTNSQISEFLLEKEYTNYFHLQQTFSELVDSNLLEVKTVRNASYYRLTEAGRTTLSYFGKEISDTIKEEIQNFLKEKGCEIKDSTSVSADYYKSTNQDYHVRCQLKERGADMLDLTLAVPTKEAAEAICRQWSQKHLEIYEHLMETLLN</sequence>
<dbReference type="Gene3D" id="1.10.10.10">
    <property type="entry name" value="Winged helix-like DNA-binding domain superfamily/Winged helix DNA-binding domain"/>
    <property type="match status" value="1"/>
</dbReference>
<name>C0CP06_BLAHS</name>
<dbReference type="InterPro" id="IPR036388">
    <property type="entry name" value="WH-like_DNA-bd_sf"/>
</dbReference>
<comment type="caution">
    <text evidence="1">The sequence shown here is derived from an EMBL/GenBank/DDBJ whole genome shotgun (WGS) entry which is preliminary data.</text>
</comment>
<keyword evidence="2" id="KW-1185">Reference proteome</keyword>
<dbReference type="InterPro" id="IPR025374">
    <property type="entry name" value="DUF4364"/>
</dbReference>